<dbReference type="Pfam" id="PF04306">
    <property type="entry name" value="DUF456"/>
    <property type="match status" value="1"/>
</dbReference>
<name>A0ABD5ZA06_9EURY</name>
<feature type="transmembrane region" description="Helical" evidence="1">
    <location>
        <begin position="128"/>
        <end position="158"/>
    </location>
</feature>
<keyword evidence="3" id="KW-1185">Reference proteome</keyword>
<keyword evidence="1" id="KW-0812">Transmembrane</keyword>
<dbReference type="Proteomes" id="UP001596481">
    <property type="component" value="Unassembled WGS sequence"/>
</dbReference>
<proteinExistence type="predicted"/>
<dbReference type="RefSeq" id="WP_390221387.1">
    <property type="nucleotide sequence ID" value="NZ_JBHTAA010000001.1"/>
</dbReference>
<accession>A0ABD5ZA06</accession>
<dbReference type="AlphaFoldDB" id="A0ABD5ZA06"/>
<keyword evidence="1" id="KW-1133">Transmembrane helix</keyword>
<dbReference type="EMBL" id="JBHTAA010000001">
    <property type="protein sequence ID" value="MFC7202080.1"/>
    <property type="molecule type" value="Genomic_DNA"/>
</dbReference>
<reference evidence="2 3" key="1">
    <citation type="journal article" date="2019" name="Int. J. Syst. Evol. Microbiol.">
        <title>The Global Catalogue of Microorganisms (GCM) 10K type strain sequencing project: providing services to taxonomists for standard genome sequencing and annotation.</title>
        <authorList>
            <consortium name="The Broad Institute Genomics Platform"/>
            <consortium name="The Broad Institute Genome Sequencing Center for Infectious Disease"/>
            <person name="Wu L."/>
            <person name="Ma J."/>
        </authorList>
    </citation>
    <scope>NUCLEOTIDE SEQUENCE [LARGE SCALE GENOMIC DNA]</scope>
    <source>
        <strain evidence="2 3">DSM 29988</strain>
    </source>
</reference>
<keyword evidence="1" id="KW-0472">Membrane</keyword>
<organism evidence="2 3">
    <name type="scientific">Haloferax namakaokahaiae</name>
    <dbReference type="NCBI Taxonomy" id="1748331"/>
    <lineage>
        <taxon>Archaea</taxon>
        <taxon>Methanobacteriati</taxon>
        <taxon>Methanobacteriota</taxon>
        <taxon>Stenosarchaea group</taxon>
        <taxon>Halobacteria</taxon>
        <taxon>Halobacteriales</taxon>
        <taxon>Haloferacaceae</taxon>
        <taxon>Haloferax</taxon>
    </lineage>
</organism>
<comment type="caution">
    <text evidence="2">The sequence shown here is derived from an EMBL/GenBank/DDBJ whole genome shotgun (WGS) entry which is preliminary data.</text>
</comment>
<sequence length="159" mass="16207">MEPFLWIALALLVLGVVGSILPMLPGALLSVVGLLLYWWSTGYSEPGLLALVGLLLVGLTAMAADYGGGVIAARFGGASTKTSILAGVVGLVLLFVLGPLGIFVGVAGTVFVVEYLDHQDAERGVQRAAVATVGVLATAVVQVFLTLAMLVGFVLAVVV</sequence>
<feature type="transmembrane region" description="Helical" evidence="1">
    <location>
        <begin position="84"/>
        <end position="116"/>
    </location>
</feature>
<feature type="transmembrane region" description="Helical" evidence="1">
    <location>
        <begin position="46"/>
        <end position="64"/>
    </location>
</feature>
<evidence type="ECO:0000256" key="1">
    <source>
        <dbReference type="SAM" id="Phobius"/>
    </source>
</evidence>
<protein>
    <submittedName>
        <fullName evidence="2">DUF456 family protein</fullName>
    </submittedName>
</protein>
<feature type="transmembrane region" description="Helical" evidence="1">
    <location>
        <begin position="6"/>
        <end position="39"/>
    </location>
</feature>
<evidence type="ECO:0000313" key="2">
    <source>
        <dbReference type="EMBL" id="MFC7202080.1"/>
    </source>
</evidence>
<gene>
    <name evidence="2" type="ORF">ACFQJC_01020</name>
</gene>
<dbReference type="InterPro" id="IPR007403">
    <property type="entry name" value="DUF456"/>
</dbReference>
<evidence type="ECO:0000313" key="3">
    <source>
        <dbReference type="Proteomes" id="UP001596481"/>
    </source>
</evidence>
<dbReference type="PANTHER" id="PTHR39165">
    <property type="entry name" value="IG HYPOTHETICAL 17883"/>
    <property type="match status" value="1"/>
</dbReference>
<dbReference type="PANTHER" id="PTHR39165:SF1">
    <property type="entry name" value="DUF456 DOMAIN-CONTAINING PROTEIN"/>
    <property type="match status" value="1"/>
</dbReference>